<sequence>MTARPAAGGGRWVTVAPERLAGWIRGFAERHGAVEATAGPGLVRLAAADGSAAECHVPFPPLGRDDSPGVGEGPAAALVAHAQRRRTVGVLLVRLGGHAAGVFEGERLVTSKVGSRLVHGRSAAGGWSQQRFARRREKQSSEALAAAADVAARVLAPRAQGLDAVVLGGDRRAIDELRGDRRLAPVFALESGAFLPVPDPKLAVLEGTPALFRAVRIRVLDPEG</sequence>
<reference evidence="2" key="1">
    <citation type="submission" date="2021-01" db="EMBL/GenBank/DDBJ databases">
        <title>Whole genome shotgun sequence of Planotetraspora silvatica NBRC 100141.</title>
        <authorList>
            <person name="Komaki H."/>
            <person name="Tamura T."/>
        </authorList>
    </citation>
    <scope>NUCLEOTIDE SEQUENCE</scope>
    <source>
        <strain evidence="2">NBRC 100141</strain>
    </source>
</reference>
<dbReference type="Gene3D" id="3.30.420.60">
    <property type="entry name" value="eRF1 domain 2"/>
    <property type="match status" value="1"/>
</dbReference>
<keyword evidence="3" id="KW-1185">Reference proteome</keyword>
<dbReference type="Proteomes" id="UP000644610">
    <property type="component" value="Unassembled WGS sequence"/>
</dbReference>
<dbReference type="NCBIfam" id="NF041024">
    <property type="entry name" value="acVLRF1_NCBI"/>
    <property type="match status" value="1"/>
</dbReference>
<name>A0A8J3XQ63_9ACTN</name>
<dbReference type="EMBL" id="BOOQ01000028">
    <property type="protein sequence ID" value="GII48036.1"/>
    <property type="molecule type" value="Genomic_DNA"/>
</dbReference>
<evidence type="ECO:0000259" key="1">
    <source>
        <dbReference type="Pfam" id="PF18859"/>
    </source>
</evidence>
<dbReference type="InterPro" id="IPR042226">
    <property type="entry name" value="eFR1_2_sf"/>
</dbReference>
<dbReference type="Pfam" id="PF18859">
    <property type="entry name" value="acVLRF1"/>
    <property type="match status" value="1"/>
</dbReference>
<dbReference type="RefSeq" id="WP_203977075.1">
    <property type="nucleotide sequence ID" value="NZ_BAAAKY010000040.1"/>
</dbReference>
<dbReference type="InterPro" id="IPR040783">
    <property type="entry name" value="VLRF1"/>
</dbReference>
<proteinExistence type="predicted"/>
<comment type="caution">
    <text evidence="2">The sequence shown here is derived from an EMBL/GenBank/DDBJ whole genome shotgun (WGS) entry which is preliminary data.</text>
</comment>
<gene>
    <name evidence="2" type="ORF">Psi02_44600</name>
</gene>
<evidence type="ECO:0000313" key="2">
    <source>
        <dbReference type="EMBL" id="GII48036.1"/>
    </source>
</evidence>
<evidence type="ECO:0000313" key="3">
    <source>
        <dbReference type="Proteomes" id="UP000644610"/>
    </source>
</evidence>
<protein>
    <recommendedName>
        <fullName evidence="1">Actinobacteria/chloroflexi VLRF1 release factor domain-containing protein</fullName>
    </recommendedName>
</protein>
<accession>A0A8J3XQ63</accession>
<feature type="domain" description="Actinobacteria/chloroflexi VLRF1 release factor" evidence="1">
    <location>
        <begin position="86"/>
        <end position="218"/>
    </location>
</feature>
<organism evidence="2 3">
    <name type="scientific">Planotetraspora silvatica</name>
    <dbReference type="NCBI Taxonomy" id="234614"/>
    <lineage>
        <taxon>Bacteria</taxon>
        <taxon>Bacillati</taxon>
        <taxon>Actinomycetota</taxon>
        <taxon>Actinomycetes</taxon>
        <taxon>Streptosporangiales</taxon>
        <taxon>Streptosporangiaceae</taxon>
        <taxon>Planotetraspora</taxon>
    </lineage>
</organism>
<dbReference type="AlphaFoldDB" id="A0A8J3XQ63"/>
<dbReference type="SUPFAM" id="SSF53137">
    <property type="entry name" value="Translational machinery components"/>
    <property type="match status" value="1"/>
</dbReference>